<dbReference type="Proteomes" id="UP000326464">
    <property type="component" value="Unassembled WGS sequence"/>
</dbReference>
<feature type="region of interest" description="Disordered" evidence="9">
    <location>
        <begin position="316"/>
        <end position="364"/>
    </location>
</feature>
<evidence type="ECO:0000256" key="1">
    <source>
        <dbReference type="ARBA" id="ARBA00012513"/>
    </source>
</evidence>
<feature type="domain" description="PASTA" evidence="12">
    <location>
        <begin position="575"/>
        <end position="642"/>
    </location>
</feature>
<dbReference type="SMART" id="SM00740">
    <property type="entry name" value="PASTA"/>
    <property type="match status" value="4"/>
</dbReference>
<keyword evidence="10" id="KW-0472">Membrane</keyword>
<dbReference type="RefSeq" id="WP_152814970.1">
    <property type="nucleotide sequence ID" value="NZ_VJXX01000002.1"/>
</dbReference>
<dbReference type="FunFam" id="3.30.200.20:FF:000035">
    <property type="entry name" value="Serine/threonine protein kinase Stk1"/>
    <property type="match status" value="1"/>
</dbReference>
<evidence type="ECO:0000313" key="13">
    <source>
        <dbReference type="EMBL" id="MPY11146.1"/>
    </source>
</evidence>
<keyword evidence="5 13" id="KW-0418">Kinase</keyword>
<dbReference type="OrthoDB" id="9762169at2"/>
<keyword evidence="10" id="KW-0812">Transmembrane</keyword>
<dbReference type="PROSITE" id="PS00108">
    <property type="entry name" value="PROTEIN_KINASE_ST"/>
    <property type="match status" value="1"/>
</dbReference>
<feature type="domain" description="PASTA" evidence="12">
    <location>
        <begin position="506"/>
        <end position="574"/>
    </location>
</feature>
<dbReference type="InterPro" id="IPR005543">
    <property type="entry name" value="PASTA_dom"/>
</dbReference>
<evidence type="ECO:0000256" key="5">
    <source>
        <dbReference type="ARBA" id="ARBA00022777"/>
    </source>
</evidence>
<comment type="catalytic activity">
    <reaction evidence="8">
        <text>L-seryl-[protein] + ATP = O-phospho-L-seryl-[protein] + ADP + H(+)</text>
        <dbReference type="Rhea" id="RHEA:17989"/>
        <dbReference type="Rhea" id="RHEA-COMP:9863"/>
        <dbReference type="Rhea" id="RHEA-COMP:11604"/>
        <dbReference type="ChEBI" id="CHEBI:15378"/>
        <dbReference type="ChEBI" id="CHEBI:29999"/>
        <dbReference type="ChEBI" id="CHEBI:30616"/>
        <dbReference type="ChEBI" id="CHEBI:83421"/>
        <dbReference type="ChEBI" id="CHEBI:456216"/>
        <dbReference type="EC" id="2.7.11.1"/>
    </reaction>
</comment>
<feature type="domain" description="PASTA" evidence="12">
    <location>
        <begin position="643"/>
        <end position="710"/>
    </location>
</feature>
<comment type="catalytic activity">
    <reaction evidence="7">
        <text>L-threonyl-[protein] + ATP = O-phospho-L-threonyl-[protein] + ADP + H(+)</text>
        <dbReference type="Rhea" id="RHEA:46608"/>
        <dbReference type="Rhea" id="RHEA-COMP:11060"/>
        <dbReference type="Rhea" id="RHEA-COMP:11605"/>
        <dbReference type="ChEBI" id="CHEBI:15378"/>
        <dbReference type="ChEBI" id="CHEBI:30013"/>
        <dbReference type="ChEBI" id="CHEBI:30616"/>
        <dbReference type="ChEBI" id="CHEBI:61977"/>
        <dbReference type="ChEBI" id="CHEBI:456216"/>
        <dbReference type="EC" id="2.7.11.1"/>
    </reaction>
</comment>
<name>A0A7X1NQH1_9MICC</name>
<proteinExistence type="predicted"/>
<dbReference type="EMBL" id="VJXX01000002">
    <property type="protein sequence ID" value="MPY11146.1"/>
    <property type="molecule type" value="Genomic_DNA"/>
</dbReference>
<dbReference type="CDD" id="cd14014">
    <property type="entry name" value="STKc_PknB_like"/>
    <property type="match status" value="1"/>
</dbReference>
<feature type="transmembrane region" description="Helical" evidence="10">
    <location>
        <begin position="481"/>
        <end position="503"/>
    </location>
</feature>
<dbReference type="Gene3D" id="1.10.510.10">
    <property type="entry name" value="Transferase(Phosphotransferase) domain 1"/>
    <property type="match status" value="1"/>
</dbReference>
<dbReference type="InterPro" id="IPR011009">
    <property type="entry name" value="Kinase-like_dom_sf"/>
</dbReference>
<dbReference type="GO" id="GO:0004674">
    <property type="term" value="F:protein serine/threonine kinase activity"/>
    <property type="evidence" value="ECO:0007669"/>
    <property type="project" value="UniProtKB-KW"/>
</dbReference>
<evidence type="ECO:0000256" key="9">
    <source>
        <dbReference type="SAM" id="MobiDB-lite"/>
    </source>
</evidence>
<dbReference type="CDD" id="cd06577">
    <property type="entry name" value="PASTA_pknB"/>
    <property type="match status" value="4"/>
</dbReference>
<sequence length="773" mass="81257">MHQQRRDPLEGATVDGRYVVESRLARGGMSTVYLATDRRLDRRVALKVLYPHLADEPGFIDRFEQEAKSAARLSHPHVVGVLDQGVDEVKGQAIAYLVMEFVQGRTLREVLREHGRLTPRHALVLLDSVVEGLAAAHDAGLIHRDVKPENVLLSDSGQVKIADFGLARAVSATTGTATLVGTVAYLSPELVLGRPAEAQSDIYSTGVMLYELLTGRQPFTGETPIQVAIQHAQSDVPAPSVLLPGLPQDIDELVQWCTSRDPEDRPVDGAALLGELRHIRTVLTDEELDFVPVGTAGAAAVQESLTAAVVPRLPDARRDDGTAAWPSSDAATGTEILQDGLTGPWHGERRDGIGTEPAGGREDHTEALARPSTGAQHPFPAPAGATEVFRTLDEAHRTSVIGTDRNATRVIGAMPAAAPASSRQEPAPSAARRTSSDAAPGPTADPVRAGGSAARPLSKRQQSREAQRPQQSLHGTAGRRWVRALVVLLVLLAGLVATAGWFFGAGPAGLVSLPDVSNTPLEEARAALADQGLSAIATEEVFDERVLAGLVVATDPAATSEVRRFERVELMVSKGPELFAVPDLLGRAEVDAAARLGAAGLAVGRLEQEYSETVPAGNVLRQTPGADAERRRHSTVDLVVSRGPAPVAVPDVTGLTAEEASAALEQAGLVPAVAGVEEFSGTVPRGAVVSQSPTGTEVQRGATVTLTLSQGPRLVRVPTVFSLSEDRAVAALEEAGFVVEVDYTFGGSVLGLVAGQSLTGEQPEGTTVRITVT</sequence>
<evidence type="ECO:0000256" key="10">
    <source>
        <dbReference type="SAM" id="Phobius"/>
    </source>
</evidence>
<dbReference type="AlphaFoldDB" id="A0A7X1NQH1"/>
<feature type="region of interest" description="Disordered" evidence="9">
    <location>
        <begin position="415"/>
        <end position="475"/>
    </location>
</feature>
<dbReference type="PROSITE" id="PS51178">
    <property type="entry name" value="PASTA"/>
    <property type="match status" value="3"/>
</dbReference>
<gene>
    <name evidence="13" type="ORF">FNH21_10525</name>
</gene>
<dbReference type="PANTHER" id="PTHR43289">
    <property type="entry name" value="MITOGEN-ACTIVATED PROTEIN KINASE KINASE KINASE 20-RELATED"/>
    <property type="match status" value="1"/>
</dbReference>
<evidence type="ECO:0000256" key="3">
    <source>
        <dbReference type="ARBA" id="ARBA00022679"/>
    </source>
</evidence>
<dbReference type="FunFam" id="1.10.510.10:FF:000021">
    <property type="entry name" value="Serine/threonine protein kinase"/>
    <property type="match status" value="1"/>
</dbReference>
<evidence type="ECO:0000256" key="4">
    <source>
        <dbReference type="ARBA" id="ARBA00022741"/>
    </source>
</evidence>
<dbReference type="PANTHER" id="PTHR43289:SF34">
    <property type="entry name" value="SERINE_THREONINE-PROTEIN KINASE YBDM-RELATED"/>
    <property type="match status" value="1"/>
</dbReference>
<feature type="compositionally biased region" description="Basic and acidic residues" evidence="9">
    <location>
        <begin position="346"/>
        <end position="364"/>
    </location>
</feature>
<dbReference type="PROSITE" id="PS50011">
    <property type="entry name" value="PROTEIN_KINASE_DOM"/>
    <property type="match status" value="1"/>
</dbReference>
<dbReference type="GO" id="GO:0045717">
    <property type="term" value="P:negative regulation of fatty acid biosynthetic process"/>
    <property type="evidence" value="ECO:0007669"/>
    <property type="project" value="UniProtKB-ARBA"/>
</dbReference>
<dbReference type="EC" id="2.7.11.1" evidence="1"/>
<dbReference type="Pfam" id="PF00069">
    <property type="entry name" value="Pkinase"/>
    <property type="match status" value="1"/>
</dbReference>
<dbReference type="GO" id="GO:0005524">
    <property type="term" value="F:ATP binding"/>
    <property type="evidence" value="ECO:0007669"/>
    <property type="project" value="UniProtKB-KW"/>
</dbReference>
<keyword evidence="4" id="KW-0547">Nucleotide-binding</keyword>
<dbReference type="Gene3D" id="3.30.200.20">
    <property type="entry name" value="Phosphorylase Kinase, domain 1"/>
    <property type="match status" value="1"/>
</dbReference>
<accession>A0A7X1NQH1</accession>
<dbReference type="SUPFAM" id="SSF56112">
    <property type="entry name" value="Protein kinase-like (PK-like)"/>
    <property type="match status" value="1"/>
</dbReference>
<keyword evidence="2 13" id="KW-0723">Serine/threonine-protein kinase</keyword>
<reference evidence="14" key="1">
    <citation type="submission" date="2019-07" db="EMBL/GenBank/DDBJ databases">
        <title>Arthrobacter KR32 sp. nov., isolated from mountain cheese made of cows milk.</title>
        <authorList>
            <person name="Flegler A."/>
        </authorList>
    </citation>
    <scope>NUCLEOTIDE SEQUENCE [LARGE SCALE GENOMIC DNA]</scope>
    <source>
        <strain evidence="14">KR32</strain>
    </source>
</reference>
<dbReference type="InterPro" id="IPR008271">
    <property type="entry name" value="Ser/Thr_kinase_AS"/>
</dbReference>
<dbReference type="SMART" id="SM00220">
    <property type="entry name" value="S_TKc"/>
    <property type="match status" value="1"/>
</dbReference>
<evidence type="ECO:0000256" key="8">
    <source>
        <dbReference type="ARBA" id="ARBA00048679"/>
    </source>
</evidence>
<comment type="caution">
    <text evidence="13">The sequence shown here is derived from an EMBL/GenBank/DDBJ whole genome shotgun (WGS) entry which is preliminary data.</text>
</comment>
<feature type="domain" description="Protein kinase" evidence="11">
    <location>
        <begin position="18"/>
        <end position="281"/>
    </location>
</feature>
<evidence type="ECO:0000313" key="14">
    <source>
        <dbReference type="Proteomes" id="UP000326464"/>
    </source>
</evidence>
<evidence type="ECO:0000256" key="2">
    <source>
        <dbReference type="ARBA" id="ARBA00022527"/>
    </source>
</evidence>
<evidence type="ECO:0000259" key="11">
    <source>
        <dbReference type="PROSITE" id="PS50011"/>
    </source>
</evidence>
<dbReference type="Pfam" id="PF03793">
    <property type="entry name" value="PASTA"/>
    <property type="match status" value="3"/>
</dbReference>
<keyword evidence="6" id="KW-0067">ATP-binding</keyword>
<evidence type="ECO:0000256" key="6">
    <source>
        <dbReference type="ARBA" id="ARBA00022840"/>
    </source>
</evidence>
<evidence type="ECO:0000259" key="12">
    <source>
        <dbReference type="PROSITE" id="PS51178"/>
    </source>
</evidence>
<keyword evidence="3" id="KW-0808">Transferase</keyword>
<dbReference type="Gene3D" id="3.30.10.20">
    <property type="match status" value="4"/>
</dbReference>
<keyword evidence="14" id="KW-1185">Reference proteome</keyword>
<protein>
    <recommendedName>
        <fullName evidence="1">non-specific serine/threonine protein kinase</fullName>
        <ecNumber evidence="1">2.7.11.1</ecNumber>
    </recommendedName>
</protein>
<organism evidence="13 14">
    <name type="scientific">Arthrobacter bussei</name>
    <dbReference type="NCBI Taxonomy" id="2594179"/>
    <lineage>
        <taxon>Bacteria</taxon>
        <taxon>Bacillati</taxon>
        <taxon>Actinomycetota</taxon>
        <taxon>Actinomycetes</taxon>
        <taxon>Micrococcales</taxon>
        <taxon>Micrococcaceae</taxon>
        <taxon>Arthrobacter</taxon>
    </lineage>
</organism>
<evidence type="ECO:0000256" key="7">
    <source>
        <dbReference type="ARBA" id="ARBA00047899"/>
    </source>
</evidence>
<keyword evidence="10" id="KW-1133">Transmembrane helix</keyword>
<dbReference type="InterPro" id="IPR000719">
    <property type="entry name" value="Prot_kinase_dom"/>
</dbReference>